<comment type="caution">
    <text evidence="1">The sequence shown here is derived from an EMBL/GenBank/DDBJ whole genome shotgun (WGS) entry which is preliminary data.</text>
</comment>
<reference evidence="1 2" key="1">
    <citation type="submission" date="2019-01" db="EMBL/GenBank/DDBJ databases">
        <title>Draft Genome and Complete Hox-Cluster Characterization of the Sterlet Sturgeon (Acipenser ruthenus).</title>
        <authorList>
            <person name="Wei Q."/>
        </authorList>
    </citation>
    <scope>NUCLEOTIDE SEQUENCE [LARGE SCALE GENOMIC DNA]</scope>
    <source>
        <strain evidence="1">WHYD16114868_AA</strain>
        <tissue evidence="1">Blood</tissue>
    </source>
</reference>
<name>A0A444U033_ACIRT</name>
<dbReference type="Gene3D" id="1.10.506.10">
    <property type="entry name" value="GTPase Activation - p120gap, domain 1"/>
    <property type="match status" value="1"/>
</dbReference>
<organism evidence="1 2">
    <name type="scientific">Acipenser ruthenus</name>
    <name type="common">Sterlet sturgeon</name>
    <dbReference type="NCBI Taxonomy" id="7906"/>
    <lineage>
        <taxon>Eukaryota</taxon>
        <taxon>Metazoa</taxon>
        <taxon>Chordata</taxon>
        <taxon>Craniata</taxon>
        <taxon>Vertebrata</taxon>
        <taxon>Euteleostomi</taxon>
        <taxon>Actinopterygii</taxon>
        <taxon>Chondrostei</taxon>
        <taxon>Acipenseriformes</taxon>
        <taxon>Acipenseridae</taxon>
        <taxon>Acipenser</taxon>
    </lineage>
</organism>
<dbReference type="AlphaFoldDB" id="A0A444U033"/>
<dbReference type="SUPFAM" id="SSF48350">
    <property type="entry name" value="GTPase activation domain, GAP"/>
    <property type="match status" value="1"/>
</dbReference>
<dbReference type="InterPro" id="IPR008936">
    <property type="entry name" value="Rho_GTPase_activation_prot"/>
</dbReference>
<gene>
    <name evidence="1" type="ORF">EOD39_9728</name>
</gene>
<evidence type="ECO:0000313" key="2">
    <source>
        <dbReference type="Proteomes" id="UP000289886"/>
    </source>
</evidence>
<sequence length="73" mass="8376">MFMGVETAVQSIGNLGLQLGHGKEQWMAPLHPFILQSVSCVKDFLDKLIDIDNENGHPLWVSQLIFYRKHKRV</sequence>
<protein>
    <submittedName>
        <fullName evidence="1">RasGAP-activating-like protein 1</fullName>
    </submittedName>
</protein>
<accession>A0A444U033</accession>
<evidence type="ECO:0000313" key="1">
    <source>
        <dbReference type="EMBL" id="RXM28489.1"/>
    </source>
</evidence>
<proteinExistence type="predicted"/>
<keyword evidence="2" id="KW-1185">Reference proteome</keyword>
<dbReference type="Proteomes" id="UP000289886">
    <property type="component" value="Unassembled WGS sequence"/>
</dbReference>
<dbReference type="EMBL" id="SCEB01215637">
    <property type="protein sequence ID" value="RXM28489.1"/>
    <property type="molecule type" value="Genomic_DNA"/>
</dbReference>